<organism evidence="1 2">
    <name type="scientific">Nicotiana tabacum</name>
    <name type="common">Common tobacco</name>
    <dbReference type="NCBI Taxonomy" id="4097"/>
    <lineage>
        <taxon>Eukaryota</taxon>
        <taxon>Viridiplantae</taxon>
        <taxon>Streptophyta</taxon>
        <taxon>Embryophyta</taxon>
        <taxon>Tracheophyta</taxon>
        <taxon>Spermatophyta</taxon>
        <taxon>Magnoliopsida</taxon>
        <taxon>eudicotyledons</taxon>
        <taxon>Gunneridae</taxon>
        <taxon>Pentapetalae</taxon>
        <taxon>asterids</taxon>
        <taxon>lamiids</taxon>
        <taxon>Solanales</taxon>
        <taxon>Solanaceae</taxon>
        <taxon>Nicotianoideae</taxon>
        <taxon>Nicotianeae</taxon>
        <taxon>Nicotiana</taxon>
    </lineage>
</organism>
<keyword evidence="1" id="KW-1185">Reference proteome</keyword>
<reference evidence="1" key="1">
    <citation type="journal article" date="2014" name="Nat. Commun.">
        <title>The tobacco genome sequence and its comparison with those of tomato and potato.</title>
        <authorList>
            <person name="Sierro N."/>
            <person name="Battey J.N."/>
            <person name="Ouadi S."/>
            <person name="Bakaher N."/>
            <person name="Bovet L."/>
            <person name="Willig A."/>
            <person name="Goepfert S."/>
            <person name="Peitsch M.C."/>
            <person name="Ivanov N.V."/>
        </authorList>
    </citation>
    <scope>NUCLEOTIDE SEQUENCE [LARGE SCALE GENOMIC DNA]</scope>
</reference>
<dbReference type="RefSeq" id="XP_075079765.1">
    <property type="nucleotide sequence ID" value="XM_075223664.1"/>
</dbReference>
<dbReference type="Proteomes" id="UP000790787">
    <property type="component" value="Chromosome 10"/>
</dbReference>
<proteinExistence type="predicted"/>
<gene>
    <name evidence="2" type="primary">LOC142165014</name>
</gene>
<protein>
    <submittedName>
        <fullName evidence="2">Uncharacterized protein LOC142165014</fullName>
    </submittedName>
</protein>
<sequence>MVRDMRARVRRFVLGLSDDLFSDTNIAAQNNYMTITKMVTFVQGNEDRATGSQSQASVGYRDVEYPTCNTCGKKHPGVCRLGTNGCFGCSQQGHFFRDCPSIKQNNGGNVAQSTNSAAPHNSQAHQGRGAAKSSNVGGGQNRLYALEGRQDTEARGDVVTGMLTIFTFDVYALIDPGSTLSYVTPNIPKKFGIEPEKLCEPFEVSTPVGESVISR</sequence>
<evidence type="ECO:0000313" key="2">
    <source>
        <dbReference type="RefSeq" id="XP_075079765.1"/>
    </source>
</evidence>
<evidence type="ECO:0000313" key="1">
    <source>
        <dbReference type="Proteomes" id="UP000790787"/>
    </source>
</evidence>
<reference evidence="2" key="2">
    <citation type="submission" date="2025-08" db="UniProtKB">
        <authorList>
            <consortium name="RefSeq"/>
        </authorList>
    </citation>
    <scope>IDENTIFICATION</scope>
    <source>
        <tissue evidence="2">Leaf</tissue>
    </source>
</reference>
<accession>A0AC58S495</accession>
<name>A0AC58S495_TOBAC</name>